<dbReference type="GO" id="GO:0008270">
    <property type="term" value="F:zinc ion binding"/>
    <property type="evidence" value="ECO:0007669"/>
    <property type="project" value="UniProtKB-KW"/>
</dbReference>
<evidence type="ECO:0000256" key="3">
    <source>
        <dbReference type="ARBA" id="ARBA00011738"/>
    </source>
</evidence>
<protein>
    <recommendedName>
        <fullName evidence="12">Chaperone DnaJ C-terminal domain-containing protein</fullName>
    </recommendedName>
</protein>
<organism evidence="13">
    <name type="scientific">marine metagenome</name>
    <dbReference type="NCBI Taxonomy" id="408172"/>
    <lineage>
        <taxon>unclassified sequences</taxon>
        <taxon>metagenomes</taxon>
        <taxon>ecological metagenomes</taxon>
    </lineage>
</organism>
<dbReference type="Gene3D" id="2.60.260.20">
    <property type="entry name" value="Urease metallochaperone UreE, N-terminal domain"/>
    <property type="match status" value="1"/>
</dbReference>
<dbReference type="PANTHER" id="PTHR43096">
    <property type="entry name" value="DNAJ HOMOLOG 1, MITOCHONDRIAL-RELATED"/>
    <property type="match status" value="1"/>
</dbReference>
<dbReference type="InterPro" id="IPR002939">
    <property type="entry name" value="DnaJ_C"/>
</dbReference>
<dbReference type="GO" id="GO:0006260">
    <property type="term" value="P:DNA replication"/>
    <property type="evidence" value="ECO:0007669"/>
    <property type="project" value="UniProtKB-KW"/>
</dbReference>
<evidence type="ECO:0000313" key="13">
    <source>
        <dbReference type="EMBL" id="SVE50754.1"/>
    </source>
</evidence>
<dbReference type="InterPro" id="IPR008971">
    <property type="entry name" value="HSP40/DnaJ_pept-bd"/>
</dbReference>
<evidence type="ECO:0000259" key="12">
    <source>
        <dbReference type="Pfam" id="PF01556"/>
    </source>
</evidence>
<gene>
    <name evidence="13" type="ORF">METZ01_LOCUS503608</name>
</gene>
<keyword evidence="8" id="KW-0863">Zinc-finger</keyword>
<dbReference type="EMBL" id="UINC01222116">
    <property type="protein sequence ID" value="SVE50754.1"/>
    <property type="molecule type" value="Genomic_DNA"/>
</dbReference>
<evidence type="ECO:0000256" key="1">
    <source>
        <dbReference type="ARBA" id="ARBA00001947"/>
    </source>
</evidence>
<evidence type="ECO:0000256" key="11">
    <source>
        <dbReference type="ARBA" id="ARBA00023186"/>
    </source>
</evidence>
<evidence type="ECO:0000256" key="2">
    <source>
        <dbReference type="ARBA" id="ARBA00004496"/>
    </source>
</evidence>
<keyword evidence="6" id="KW-0479">Metal-binding</keyword>
<keyword evidence="9" id="KW-0862">Zinc</keyword>
<feature type="non-terminal residue" evidence="13">
    <location>
        <position position="1"/>
    </location>
</feature>
<keyword evidence="7" id="KW-0677">Repeat</keyword>
<dbReference type="GO" id="GO:0051082">
    <property type="term" value="F:unfolded protein binding"/>
    <property type="evidence" value="ECO:0007669"/>
    <property type="project" value="InterPro"/>
</dbReference>
<keyword evidence="4" id="KW-0963">Cytoplasm</keyword>
<dbReference type="AlphaFoldDB" id="A0A383E2F1"/>
<comment type="subcellular location">
    <subcellularLocation>
        <location evidence="2">Cytoplasm</location>
    </subcellularLocation>
</comment>
<accession>A0A383E2F1</accession>
<evidence type="ECO:0000256" key="5">
    <source>
        <dbReference type="ARBA" id="ARBA00022705"/>
    </source>
</evidence>
<dbReference type="GO" id="GO:0042026">
    <property type="term" value="P:protein refolding"/>
    <property type="evidence" value="ECO:0007669"/>
    <property type="project" value="TreeGrafter"/>
</dbReference>
<evidence type="ECO:0000256" key="9">
    <source>
        <dbReference type="ARBA" id="ARBA00022833"/>
    </source>
</evidence>
<evidence type="ECO:0000256" key="7">
    <source>
        <dbReference type="ARBA" id="ARBA00022737"/>
    </source>
</evidence>
<proteinExistence type="predicted"/>
<keyword evidence="10" id="KW-0346">Stress response</keyword>
<keyword evidence="5" id="KW-0235">DNA replication</keyword>
<sequence>DQIRLAGEGESGAAGIPGGDLYVLIRLKSHSIFSRDGDNLYCEMPVSFAAAALGGNIDIPTLSGRANLKIPAESQSERVFRLRGKGVRNVRSGSVGDLYCKVKVETPVNLTRRQKEVLSEFEELTNGGGSRHSPRQNSWSGKLKSFFEDLVS</sequence>
<name>A0A383E2F1_9ZZZZ</name>
<evidence type="ECO:0000256" key="6">
    <source>
        <dbReference type="ARBA" id="ARBA00022723"/>
    </source>
</evidence>
<evidence type="ECO:0000256" key="4">
    <source>
        <dbReference type="ARBA" id="ARBA00022490"/>
    </source>
</evidence>
<comment type="subunit">
    <text evidence="3">Homodimer.</text>
</comment>
<keyword evidence="11" id="KW-0143">Chaperone</keyword>
<feature type="domain" description="Chaperone DnaJ C-terminal" evidence="12">
    <location>
        <begin position="2"/>
        <end position="107"/>
    </location>
</feature>
<dbReference type="PANTHER" id="PTHR43096:SF48">
    <property type="entry name" value="CHAPERONE PROTEIN DNAJ"/>
    <property type="match status" value="1"/>
</dbReference>
<dbReference type="Pfam" id="PF01556">
    <property type="entry name" value="DnaJ_C"/>
    <property type="match status" value="1"/>
</dbReference>
<dbReference type="FunFam" id="2.60.260.20:FF:000004">
    <property type="entry name" value="Molecular chaperone DnaJ"/>
    <property type="match status" value="1"/>
</dbReference>
<dbReference type="SUPFAM" id="SSF49493">
    <property type="entry name" value="HSP40/DnaJ peptide-binding domain"/>
    <property type="match status" value="2"/>
</dbReference>
<comment type="cofactor">
    <cofactor evidence="1">
        <name>Zn(2+)</name>
        <dbReference type="ChEBI" id="CHEBI:29105"/>
    </cofactor>
</comment>
<evidence type="ECO:0000256" key="10">
    <source>
        <dbReference type="ARBA" id="ARBA00023016"/>
    </source>
</evidence>
<evidence type="ECO:0000256" key="8">
    <source>
        <dbReference type="ARBA" id="ARBA00022771"/>
    </source>
</evidence>
<dbReference type="CDD" id="cd10747">
    <property type="entry name" value="DnaJ_C"/>
    <property type="match status" value="1"/>
</dbReference>
<reference evidence="13" key="1">
    <citation type="submission" date="2018-05" db="EMBL/GenBank/DDBJ databases">
        <authorList>
            <person name="Lanie J.A."/>
            <person name="Ng W.-L."/>
            <person name="Kazmierczak K.M."/>
            <person name="Andrzejewski T.M."/>
            <person name="Davidsen T.M."/>
            <person name="Wayne K.J."/>
            <person name="Tettelin H."/>
            <person name="Glass J.I."/>
            <person name="Rusch D."/>
            <person name="Podicherti R."/>
            <person name="Tsui H.-C.T."/>
            <person name="Winkler M.E."/>
        </authorList>
    </citation>
    <scope>NUCLEOTIDE SEQUENCE</scope>
</reference>
<dbReference type="GO" id="GO:0005737">
    <property type="term" value="C:cytoplasm"/>
    <property type="evidence" value="ECO:0007669"/>
    <property type="project" value="UniProtKB-SubCell"/>
</dbReference>